<dbReference type="Gene3D" id="3.30.40.10">
    <property type="entry name" value="Zinc/RING finger domain, C3HC4 (zinc finger)"/>
    <property type="match status" value="1"/>
</dbReference>
<dbReference type="PANTHER" id="PTHR13363:SF6">
    <property type="entry name" value="RING FINGER AND SPRY DOMAIN-CONTAINING PROTEIN 1"/>
    <property type="match status" value="1"/>
</dbReference>
<dbReference type="InterPro" id="IPR043136">
    <property type="entry name" value="B30.2/SPRY_sf"/>
</dbReference>
<evidence type="ECO:0000259" key="7">
    <source>
        <dbReference type="PROSITE" id="PS50188"/>
    </source>
</evidence>
<dbReference type="Gene3D" id="2.60.120.920">
    <property type="match status" value="1"/>
</dbReference>
<protein>
    <submittedName>
        <fullName evidence="8">Uncharacterized protein</fullName>
    </submittedName>
</protein>
<dbReference type="InterPro" id="IPR013083">
    <property type="entry name" value="Znf_RING/FYVE/PHD"/>
</dbReference>
<keyword evidence="1" id="KW-0479">Metal-binding</keyword>
<keyword evidence="2 4" id="KW-0863">Zinc-finger</keyword>
<dbReference type="PANTHER" id="PTHR13363">
    <property type="entry name" value="RING FINGER AND SRY DOMAIN-CONTAINING"/>
    <property type="match status" value="1"/>
</dbReference>
<dbReference type="InterPro" id="IPR003877">
    <property type="entry name" value="SPRY_dom"/>
</dbReference>
<dbReference type="InterPro" id="IPR001841">
    <property type="entry name" value="Znf_RING"/>
</dbReference>
<sequence>MVISLTNRILTRLHRTRAIRQSWKRLIAATNDLNAGNSLTGIQSRESNEYITALQHESELTYALETILSLSQEEKEYKALIAVILSTLDTRNPLSMAFLNHIIDRAALPSKATISSASEMILQKLQKSKKTPTESLTKENACILWCILAERFAGDLCFSLWNNEIGDELLAMLSSPAENSTVRLYALLALEKFALTGTIKTLILSRPVDIADVLRSVINECQQKYYLTAPSLLNLEDEQHKHANTELMPLHYFNKFVRSHGVANEPFSTSPLSETVSQQAGSLQGINEVVSRFQKWSWITSSNLSLPSIDLDGQSEKLKQKAGAKNDAALSVWTGYRQLEHCSWWSLSYTFDATEATNAWDLDDLNITMNPLDATSRWKMGSCGLELRNDHPNFESVRATANVKVGKWYYEVLALTDGIMQIGWATERCHFVPEEGLGVGDDNNGFGFDCCRNTIWANGTAVYPPTTSIPQCKPGDVIGTYLDLDNGLCTFFINGKDYGLTVEFDQPRKQAFETNKARRQKYGKNGQPIKDVEGLGLYPAISLTSHQHVIVNFGQSPWMYPPSLPESGFQPMNACETMSEELKRNILKLTRLRGRKCARVPLSSLGRKAAEISGRAAWLDSDSDTETTSSTEDKEQIFCTICYSEPHCIQLQPCGHDGFCITCAKILGTCPLCRSTITKRKIVEPPQLSSSNASSSTLSVSSASSSGTNEPVMPIFSLPKATLSSLHLTLNTIEEMHERFG</sequence>
<dbReference type="Pfam" id="PF00622">
    <property type="entry name" value="SPRY"/>
    <property type="match status" value="1"/>
</dbReference>
<gene>
    <name evidence="8" type="ORF">K450DRAFT_218252</name>
</gene>
<name>A0AAD5EHT3_UMBRA</name>
<dbReference type="InterPro" id="IPR045129">
    <property type="entry name" value="RNF123/RKP/RSPRY1"/>
</dbReference>
<evidence type="ECO:0000259" key="6">
    <source>
        <dbReference type="PROSITE" id="PS50089"/>
    </source>
</evidence>
<comment type="caution">
    <text evidence="8">The sequence shown here is derived from an EMBL/GenBank/DDBJ whole genome shotgun (WGS) entry which is preliminary data.</text>
</comment>
<dbReference type="GO" id="GO:0005737">
    <property type="term" value="C:cytoplasm"/>
    <property type="evidence" value="ECO:0007669"/>
    <property type="project" value="TreeGrafter"/>
</dbReference>
<dbReference type="InterPro" id="IPR013320">
    <property type="entry name" value="ConA-like_dom_sf"/>
</dbReference>
<dbReference type="SMART" id="SM00449">
    <property type="entry name" value="SPRY"/>
    <property type="match status" value="1"/>
</dbReference>
<dbReference type="GO" id="GO:0004842">
    <property type="term" value="F:ubiquitin-protein transferase activity"/>
    <property type="evidence" value="ECO:0007669"/>
    <property type="project" value="InterPro"/>
</dbReference>
<organism evidence="8 9">
    <name type="scientific">Umbelopsis ramanniana AG</name>
    <dbReference type="NCBI Taxonomy" id="1314678"/>
    <lineage>
        <taxon>Eukaryota</taxon>
        <taxon>Fungi</taxon>
        <taxon>Fungi incertae sedis</taxon>
        <taxon>Mucoromycota</taxon>
        <taxon>Mucoromycotina</taxon>
        <taxon>Umbelopsidomycetes</taxon>
        <taxon>Umbelopsidales</taxon>
        <taxon>Umbelopsidaceae</taxon>
        <taxon>Umbelopsis</taxon>
    </lineage>
</organism>
<feature type="domain" description="B30.2/SPRY" evidence="7">
    <location>
        <begin position="347"/>
        <end position="558"/>
    </location>
</feature>
<dbReference type="GO" id="GO:0008270">
    <property type="term" value="F:zinc ion binding"/>
    <property type="evidence" value="ECO:0007669"/>
    <property type="project" value="UniProtKB-KW"/>
</dbReference>
<dbReference type="GeneID" id="75910526"/>
<keyword evidence="3" id="KW-0862">Zinc</keyword>
<evidence type="ECO:0000256" key="2">
    <source>
        <dbReference type="ARBA" id="ARBA00022771"/>
    </source>
</evidence>
<reference evidence="8" key="2">
    <citation type="journal article" date="2022" name="Proc. Natl. Acad. Sci. U.S.A.">
        <title>Diploid-dominant life cycles characterize the early evolution of Fungi.</title>
        <authorList>
            <person name="Amses K.R."/>
            <person name="Simmons D.R."/>
            <person name="Longcore J.E."/>
            <person name="Mondo S.J."/>
            <person name="Seto K."/>
            <person name="Jeronimo G.H."/>
            <person name="Bonds A.E."/>
            <person name="Quandt C.A."/>
            <person name="Davis W.J."/>
            <person name="Chang Y."/>
            <person name="Federici B.A."/>
            <person name="Kuo A."/>
            <person name="LaButti K."/>
            <person name="Pangilinan J."/>
            <person name="Andreopoulos W."/>
            <person name="Tritt A."/>
            <person name="Riley R."/>
            <person name="Hundley H."/>
            <person name="Johnson J."/>
            <person name="Lipzen A."/>
            <person name="Barry K."/>
            <person name="Lang B.F."/>
            <person name="Cuomo C.A."/>
            <person name="Buchler N.E."/>
            <person name="Grigoriev I.V."/>
            <person name="Spatafora J.W."/>
            <person name="Stajich J.E."/>
            <person name="James T.Y."/>
        </authorList>
    </citation>
    <scope>NUCLEOTIDE SEQUENCE</scope>
    <source>
        <strain evidence="8">AG</strain>
    </source>
</reference>
<dbReference type="AlphaFoldDB" id="A0AAD5EHT3"/>
<accession>A0AAD5EHT3</accession>
<dbReference type="GO" id="GO:0051603">
    <property type="term" value="P:proteolysis involved in protein catabolic process"/>
    <property type="evidence" value="ECO:0007669"/>
    <property type="project" value="TreeGrafter"/>
</dbReference>
<dbReference type="SMART" id="SM00184">
    <property type="entry name" value="RING"/>
    <property type="match status" value="1"/>
</dbReference>
<feature type="domain" description="RING-type" evidence="6">
    <location>
        <begin position="639"/>
        <end position="674"/>
    </location>
</feature>
<evidence type="ECO:0000256" key="1">
    <source>
        <dbReference type="ARBA" id="ARBA00022723"/>
    </source>
</evidence>
<evidence type="ECO:0000256" key="5">
    <source>
        <dbReference type="SAM" id="MobiDB-lite"/>
    </source>
</evidence>
<reference evidence="8" key="1">
    <citation type="submission" date="2021-06" db="EMBL/GenBank/DDBJ databases">
        <authorList>
            <consortium name="DOE Joint Genome Institute"/>
            <person name="Mondo S.J."/>
            <person name="Amses K.R."/>
            <person name="Simmons D.R."/>
            <person name="Longcore J.E."/>
            <person name="Seto K."/>
            <person name="Alves G.H."/>
            <person name="Bonds A.E."/>
            <person name="Quandt C.A."/>
            <person name="Davis W.J."/>
            <person name="Chang Y."/>
            <person name="Letcher P.M."/>
            <person name="Powell M.J."/>
            <person name="Kuo A."/>
            <person name="Labutti K."/>
            <person name="Pangilinan J."/>
            <person name="Andreopoulos W."/>
            <person name="Tritt A."/>
            <person name="Riley R."/>
            <person name="Hundley H."/>
            <person name="Johnson J."/>
            <person name="Lipzen A."/>
            <person name="Barry K."/>
            <person name="Berbee M.L."/>
            <person name="Buchler N.E."/>
            <person name="Grigoriev I.V."/>
            <person name="Spatafora J.W."/>
            <person name="Stajich J.E."/>
            <person name="James T.Y."/>
        </authorList>
    </citation>
    <scope>NUCLEOTIDE SEQUENCE</scope>
    <source>
        <strain evidence="8">AG</strain>
    </source>
</reference>
<evidence type="ECO:0000313" key="8">
    <source>
        <dbReference type="EMBL" id="KAI8584121.1"/>
    </source>
</evidence>
<dbReference type="Pfam" id="PF13920">
    <property type="entry name" value="zf-C3HC4_3"/>
    <property type="match status" value="1"/>
</dbReference>
<dbReference type="EMBL" id="MU620893">
    <property type="protein sequence ID" value="KAI8584121.1"/>
    <property type="molecule type" value="Genomic_DNA"/>
</dbReference>
<dbReference type="InterPro" id="IPR001870">
    <property type="entry name" value="B30.2/SPRY"/>
</dbReference>
<dbReference type="PROSITE" id="PS50188">
    <property type="entry name" value="B302_SPRY"/>
    <property type="match status" value="1"/>
</dbReference>
<dbReference type="RefSeq" id="XP_051449125.1">
    <property type="nucleotide sequence ID" value="XM_051585176.1"/>
</dbReference>
<proteinExistence type="predicted"/>
<evidence type="ECO:0000313" key="9">
    <source>
        <dbReference type="Proteomes" id="UP001206595"/>
    </source>
</evidence>
<dbReference type="PROSITE" id="PS50089">
    <property type="entry name" value="ZF_RING_2"/>
    <property type="match status" value="1"/>
</dbReference>
<evidence type="ECO:0000256" key="3">
    <source>
        <dbReference type="ARBA" id="ARBA00022833"/>
    </source>
</evidence>
<feature type="region of interest" description="Disordered" evidence="5">
    <location>
        <begin position="687"/>
        <end position="709"/>
    </location>
</feature>
<dbReference type="SUPFAM" id="SSF48371">
    <property type="entry name" value="ARM repeat"/>
    <property type="match status" value="1"/>
</dbReference>
<dbReference type="Proteomes" id="UP001206595">
    <property type="component" value="Unassembled WGS sequence"/>
</dbReference>
<keyword evidence="9" id="KW-1185">Reference proteome</keyword>
<dbReference type="InterPro" id="IPR016024">
    <property type="entry name" value="ARM-type_fold"/>
</dbReference>
<dbReference type="SUPFAM" id="SSF49899">
    <property type="entry name" value="Concanavalin A-like lectins/glucanases"/>
    <property type="match status" value="1"/>
</dbReference>
<feature type="compositionally biased region" description="Low complexity" evidence="5">
    <location>
        <begin position="688"/>
        <end position="706"/>
    </location>
</feature>
<dbReference type="SUPFAM" id="SSF57850">
    <property type="entry name" value="RING/U-box"/>
    <property type="match status" value="1"/>
</dbReference>
<evidence type="ECO:0000256" key="4">
    <source>
        <dbReference type="PROSITE-ProRule" id="PRU00175"/>
    </source>
</evidence>